<dbReference type="Proteomes" id="UP001234581">
    <property type="component" value="Unassembled WGS sequence"/>
</dbReference>
<keyword evidence="5 12" id="KW-0378">Hydrolase</keyword>
<evidence type="ECO:0000256" key="1">
    <source>
        <dbReference type="ARBA" id="ARBA00004123"/>
    </source>
</evidence>
<evidence type="ECO:0000256" key="3">
    <source>
        <dbReference type="ARBA" id="ARBA00022723"/>
    </source>
</evidence>
<dbReference type="EC" id="3.1.3.16" evidence="12"/>
<comment type="caution">
    <text evidence="15">The sequence shown here is derived from an EMBL/GenBank/DDBJ whole genome shotgun (WGS) entry which is preliminary data.</text>
</comment>
<evidence type="ECO:0000256" key="13">
    <source>
        <dbReference type="SAM" id="MobiDB-lite"/>
    </source>
</evidence>
<keyword evidence="8 12" id="KW-0539">Nucleus</keyword>
<feature type="compositionally biased region" description="Low complexity" evidence="13">
    <location>
        <begin position="330"/>
        <end position="345"/>
    </location>
</feature>
<dbReference type="GO" id="GO:0043175">
    <property type="term" value="F:RNA polymerase core enzyme binding"/>
    <property type="evidence" value="ECO:0007669"/>
    <property type="project" value="UniProtKB-UniRule"/>
</dbReference>
<feature type="compositionally biased region" description="Low complexity" evidence="13">
    <location>
        <begin position="251"/>
        <end position="263"/>
    </location>
</feature>
<evidence type="ECO:0000259" key="14">
    <source>
        <dbReference type="PROSITE" id="PS51479"/>
    </source>
</evidence>
<reference evidence="15 16" key="1">
    <citation type="submission" date="2023-03" db="EMBL/GenBank/DDBJ databases">
        <title>Genome sequence of Lichtheimia ornata CBS 291.66.</title>
        <authorList>
            <person name="Mohabir J.T."/>
            <person name="Shea T.P."/>
            <person name="Kurbessoian T."/>
            <person name="Berby B."/>
            <person name="Fontaine J."/>
            <person name="Livny J."/>
            <person name="Gnirke A."/>
            <person name="Stajich J.E."/>
            <person name="Cuomo C.A."/>
        </authorList>
    </citation>
    <scope>NUCLEOTIDE SEQUENCE [LARGE SCALE GENOMIC DNA]</scope>
    <source>
        <strain evidence="15">CBS 291.66</strain>
    </source>
</reference>
<evidence type="ECO:0000313" key="15">
    <source>
        <dbReference type="EMBL" id="KAJ8653766.1"/>
    </source>
</evidence>
<proteinExistence type="inferred from homology"/>
<dbReference type="AlphaFoldDB" id="A0AAD7XUX9"/>
<dbReference type="PANTHER" id="PTHR14732">
    <property type="entry name" value="RNA POLYMERASE II SUBUNIT B1 CTD PHOSPHATASE RPAP2-RELATED"/>
    <property type="match status" value="1"/>
</dbReference>
<keyword evidence="4 12" id="KW-0863">Zinc-finger</keyword>
<comment type="function">
    <text evidence="12">Putative RNA polymerase II subunit B1 C-terminal domain (CTD) phosphatase involved in RNA polymerase II transcription regulation.</text>
</comment>
<name>A0AAD7XUX9_9FUNG</name>
<evidence type="ECO:0000256" key="2">
    <source>
        <dbReference type="ARBA" id="ARBA00005676"/>
    </source>
</evidence>
<organism evidence="15 16">
    <name type="scientific">Lichtheimia ornata</name>
    <dbReference type="NCBI Taxonomy" id="688661"/>
    <lineage>
        <taxon>Eukaryota</taxon>
        <taxon>Fungi</taxon>
        <taxon>Fungi incertae sedis</taxon>
        <taxon>Mucoromycota</taxon>
        <taxon>Mucoromycotina</taxon>
        <taxon>Mucoromycetes</taxon>
        <taxon>Mucorales</taxon>
        <taxon>Lichtheimiaceae</taxon>
        <taxon>Lichtheimia</taxon>
    </lineage>
</organism>
<dbReference type="RefSeq" id="XP_058338680.1">
    <property type="nucleotide sequence ID" value="XM_058490544.1"/>
</dbReference>
<dbReference type="InterPro" id="IPR039693">
    <property type="entry name" value="Rtr1/RPAP2"/>
</dbReference>
<dbReference type="GO" id="GO:0005737">
    <property type="term" value="C:cytoplasm"/>
    <property type="evidence" value="ECO:0007669"/>
    <property type="project" value="TreeGrafter"/>
</dbReference>
<dbReference type="GeneID" id="83217968"/>
<evidence type="ECO:0000256" key="6">
    <source>
        <dbReference type="ARBA" id="ARBA00022833"/>
    </source>
</evidence>
<feature type="region of interest" description="Disordered" evidence="13">
    <location>
        <begin position="251"/>
        <end position="270"/>
    </location>
</feature>
<evidence type="ECO:0000256" key="12">
    <source>
        <dbReference type="RuleBase" id="RU367080"/>
    </source>
</evidence>
<dbReference type="PROSITE" id="PS51479">
    <property type="entry name" value="ZF_RTR1"/>
    <property type="match status" value="1"/>
</dbReference>
<evidence type="ECO:0000256" key="5">
    <source>
        <dbReference type="ARBA" id="ARBA00022801"/>
    </source>
</evidence>
<comment type="catalytic activity">
    <reaction evidence="10 12">
        <text>O-phospho-L-threonyl-[protein] + H2O = L-threonyl-[protein] + phosphate</text>
        <dbReference type="Rhea" id="RHEA:47004"/>
        <dbReference type="Rhea" id="RHEA-COMP:11060"/>
        <dbReference type="Rhea" id="RHEA-COMP:11605"/>
        <dbReference type="ChEBI" id="CHEBI:15377"/>
        <dbReference type="ChEBI" id="CHEBI:30013"/>
        <dbReference type="ChEBI" id="CHEBI:43474"/>
        <dbReference type="ChEBI" id="CHEBI:61977"/>
        <dbReference type="EC" id="3.1.3.16"/>
    </reaction>
</comment>
<dbReference type="Gene3D" id="1.25.40.820">
    <property type="match status" value="1"/>
</dbReference>
<evidence type="ECO:0000256" key="10">
    <source>
        <dbReference type="ARBA" id="ARBA00048336"/>
    </source>
</evidence>
<keyword evidence="16" id="KW-1185">Reference proteome</keyword>
<dbReference type="Pfam" id="PF04181">
    <property type="entry name" value="RPAP2_Rtr1"/>
    <property type="match status" value="1"/>
</dbReference>
<sequence length="525" mass="59616">MGPKPALKKKRPPTSTNNNNNNNNAKEKVMKESVQHRARMQQLVFSWQEKIFSIPKAPSSLLRQAATILQPQTYDEIVEERAVQDWCGYPLCDNTPQKDQPRYHISLSRRKVFDQSELASFCSEACLQRSKYFRMQLSEDPVWVRDMQAVPNVHIIRLDQDVKKVLANEQQKNNQTKHSGHEIRQSYVQQLLANVPAATAGGEHTELRIVEHDDAIVMDSETPISGVHDAIEGYRIDVKRNNQQPTTIILQQQQQTKQPPRQQETVAMDTKDEETLLEDAMDTMMKLKDLKLDQPTEIERNAPQPPKPPSSSSSRRPSKQKVQPSPVGAPSSSSTSPNTNDTSSSTKEKVIKMVVPKPPVKKKKAQLPEMSLFGKIWTMTDRLTTKATRRYFDQLRHTDTVDVREILIQEQQHGQNDESALMRGQIFSEKILETFSVIRAQIGFENKLEDDLIDLIQTFKFNDASMVVLDGSQAYMMTLVLFKALAELTIKDYDWHPGFEACCSAVGETSDTIDACVRVLKIAST</sequence>
<dbReference type="PANTHER" id="PTHR14732:SF0">
    <property type="entry name" value="RNA POLYMERASE II SUBUNIT B1 CTD PHOSPHATASE RPAP2-RELATED"/>
    <property type="match status" value="1"/>
</dbReference>
<protein>
    <recommendedName>
        <fullName evidence="12">RNA polymerase II subunit B1 CTD phosphatase RPAP2 homolog</fullName>
        <ecNumber evidence="12">3.1.3.16</ecNumber>
    </recommendedName>
</protein>
<dbReference type="InterPro" id="IPR038534">
    <property type="entry name" value="Rtr1/RPAP2_sf"/>
</dbReference>
<dbReference type="InterPro" id="IPR007308">
    <property type="entry name" value="Rtr1/RPAP2_dom"/>
</dbReference>
<keyword evidence="7 12" id="KW-0904">Protein phosphatase</keyword>
<feature type="region of interest" description="Disordered" evidence="13">
    <location>
        <begin position="294"/>
        <end position="362"/>
    </location>
</feature>
<comment type="similarity">
    <text evidence="2 11 12">Belongs to the RPAP2 family.</text>
</comment>
<feature type="compositionally biased region" description="Basic residues" evidence="13">
    <location>
        <begin position="1"/>
        <end position="12"/>
    </location>
</feature>
<keyword evidence="3 12" id="KW-0479">Metal-binding</keyword>
<evidence type="ECO:0000256" key="8">
    <source>
        <dbReference type="ARBA" id="ARBA00023242"/>
    </source>
</evidence>
<accession>A0AAD7XUX9</accession>
<feature type="domain" description="RTR1-type" evidence="14">
    <location>
        <begin position="64"/>
        <end position="146"/>
    </location>
</feature>
<evidence type="ECO:0000256" key="7">
    <source>
        <dbReference type="ARBA" id="ARBA00022912"/>
    </source>
</evidence>
<feature type="region of interest" description="Disordered" evidence="13">
    <location>
        <begin position="1"/>
        <end position="30"/>
    </location>
</feature>
<gene>
    <name evidence="15" type="ORF">O0I10_010565</name>
</gene>
<comment type="catalytic activity">
    <reaction evidence="9 12">
        <text>O-phospho-L-seryl-[protein] + H2O = L-seryl-[protein] + phosphate</text>
        <dbReference type="Rhea" id="RHEA:20629"/>
        <dbReference type="Rhea" id="RHEA-COMP:9863"/>
        <dbReference type="Rhea" id="RHEA-COMP:11604"/>
        <dbReference type="ChEBI" id="CHEBI:15377"/>
        <dbReference type="ChEBI" id="CHEBI:29999"/>
        <dbReference type="ChEBI" id="CHEBI:43474"/>
        <dbReference type="ChEBI" id="CHEBI:83421"/>
        <dbReference type="EC" id="3.1.3.16"/>
    </reaction>
</comment>
<dbReference type="GO" id="GO:0005634">
    <property type="term" value="C:nucleus"/>
    <property type="evidence" value="ECO:0007669"/>
    <property type="project" value="UniProtKB-SubCell"/>
</dbReference>
<evidence type="ECO:0000256" key="11">
    <source>
        <dbReference type="PROSITE-ProRule" id="PRU00812"/>
    </source>
</evidence>
<evidence type="ECO:0000256" key="9">
    <source>
        <dbReference type="ARBA" id="ARBA00047761"/>
    </source>
</evidence>
<dbReference type="EMBL" id="JARTCD010000072">
    <property type="protein sequence ID" value="KAJ8653766.1"/>
    <property type="molecule type" value="Genomic_DNA"/>
</dbReference>
<evidence type="ECO:0000313" key="16">
    <source>
        <dbReference type="Proteomes" id="UP001234581"/>
    </source>
</evidence>
<dbReference type="GO" id="GO:0008420">
    <property type="term" value="F:RNA polymerase II CTD heptapeptide repeat phosphatase activity"/>
    <property type="evidence" value="ECO:0007669"/>
    <property type="project" value="UniProtKB-UniRule"/>
</dbReference>
<keyword evidence="6 12" id="KW-0862">Zinc</keyword>
<comment type="subcellular location">
    <subcellularLocation>
        <location evidence="1 12">Nucleus</location>
    </subcellularLocation>
</comment>
<evidence type="ECO:0000256" key="4">
    <source>
        <dbReference type="ARBA" id="ARBA00022771"/>
    </source>
</evidence>
<dbReference type="GO" id="GO:0008270">
    <property type="term" value="F:zinc ion binding"/>
    <property type="evidence" value="ECO:0007669"/>
    <property type="project" value="UniProtKB-KW"/>
</dbReference>